<evidence type="ECO:0000256" key="1">
    <source>
        <dbReference type="SAM" id="MobiDB-lite"/>
    </source>
</evidence>
<feature type="region of interest" description="Disordered" evidence="1">
    <location>
        <begin position="32"/>
        <end position="97"/>
    </location>
</feature>
<evidence type="ECO:0000313" key="3">
    <source>
        <dbReference type="Proteomes" id="UP000005239"/>
    </source>
</evidence>
<keyword evidence="3" id="KW-1185">Reference proteome</keyword>
<dbReference type="AlphaFoldDB" id="A0A2A6CDY9"/>
<gene>
    <name evidence="2" type="primary">WBGene00098053</name>
</gene>
<protein>
    <submittedName>
        <fullName evidence="2">Uncharacterized protein</fullName>
    </submittedName>
</protein>
<dbReference type="Proteomes" id="UP000005239">
    <property type="component" value="Unassembled WGS sequence"/>
</dbReference>
<organism evidence="2 3">
    <name type="scientific">Pristionchus pacificus</name>
    <name type="common">Parasitic nematode worm</name>
    <dbReference type="NCBI Taxonomy" id="54126"/>
    <lineage>
        <taxon>Eukaryota</taxon>
        <taxon>Metazoa</taxon>
        <taxon>Ecdysozoa</taxon>
        <taxon>Nematoda</taxon>
        <taxon>Chromadorea</taxon>
        <taxon>Rhabditida</taxon>
        <taxon>Rhabditina</taxon>
        <taxon>Diplogasteromorpha</taxon>
        <taxon>Diplogasteroidea</taxon>
        <taxon>Neodiplogasteridae</taxon>
        <taxon>Pristionchus</taxon>
    </lineage>
</organism>
<name>A0A2A6CDY9_PRIPA</name>
<proteinExistence type="predicted"/>
<reference evidence="2" key="2">
    <citation type="submission" date="2022-06" db="UniProtKB">
        <authorList>
            <consortium name="EnsemblMetazoa"/>
        </authorList>
    </citation>
    <scope>IDENTIFICATION</scope>
    <source>
        <strain evidence="2">PS312</strain>
    </source>
</reference>
<accession>A0A8R1U7X3</accession>
<reference evidence="3" key="1">
    <citation type="journal article" date="2008" name="Nat. Genet.">
        <title>The Pristionchus pacificus genome provides a unique perspective on nematode lifestyle and parasitism.</title>
        <authorList>
            <person name="Dieterich C."/>
            <person name="Clifton S.W."/>
            <person name="Schuster L.N."/>
            <person name="Chinwalla A."/>
            <person name="Delehaunty K."/>
            <person name="Dinkelacker I."/>
            <person name="Fulton L."/>
            <person name="Fulton R."/>
            <person name="Godfrey J."/>
            <person name="Minx P."/>
            <person name="Mitreva M."/>
            <person name="Roeseler W."/>
            <person name="Tian H."/>
            <person name="Witte H."/>
            <person name="Yang S.P."/>
            <person name="Wilson R.K."/>
            <person name="Sommer R.J."/>
        </authorList>
    </citation>
    <scope>NUCLEOTIDE SEQUENCE [LARGE SCALE GENOMIC DNA]</scope>
    <source>
        <strain evidence="3">PS312</strain>
    </source>
</reference>
<sequence>MVTTRAMAAAAAAAPPSFTVVSLRDVEFCFSEKQSSASRGGSPAPSSISTHFSTAKAESTSPSVIVIEEEEDEESVHELLDQDRSPPSTGTRTCTTSAAVIPHGVAAVERDVDSDYSSGEDAW</sequence>
<dbReference type="EnsemblMetazoa" id="PPA08499.1">
    <property type="protein sequence ID" value="PPA08499.1"/>
    <property type="gene ID" value="WBGene00098053"/>
</dbReference>
<feature type="compositionally biased region" description="Low complexity" evidence="1">
    <location>
        <begin position="35"/>
        <end position="49"/>
    </location>
</feature>
<evidence type="ECO:0000313" key="2">
    <source>
        <dbReference type="EnsemblMetazoa" id="PPA08499.1"/>
    </source>
</evidence>
<accession>A0A2A6CDY9</accession>
<feature type="compositionally biased region" description="Polar residues" evidence="1">
    <location>
        <begin position="85"/>
        <end position="97"/>
    </location>
</feature>